<dbReference type="PROSITE" id="PS51257">
    <property type="entry name" value="PROKAR_LIPOPROTEIN"/>
    <property type="match status" value="1"/>
</dbReference>
<organism evidence="4 5">
    <name type="scientific">Candidatus Buchananbacteria bacterium RBG_13_36_9</name>
    <dbReference type="NCBI Taxonomy" id="1797530"/>
    <lineage>
        <taxon>Bacteria</taxon>
        <taxon>Candidatus Buchananiibacteriota</taxon>
    </lineage>
</organism>
<evidence type="ECO:0000313" key="5">
    <source>
        <dbReference type="Proteomes" id="UP000176498"/>
    </source>
</evidence>
<evidence type="ECO:0000259" key="3">
    <source>
        <dbReference type="Pfam" id="PF13458"/>
    </source>
</evidence>
<sequence length="368" mass="40825">MNKTEKIILGISLVALVFVLAACSLKPAITTSNEPIKIGVVGHFSGEYVSYSIPMKQAIELAVEKFNQENNKTKISLIVEDDKTNASEAASAVNKLINVDQVNYIISAQGSGATSAISPIAQENKRILMITLASAPELTKAGEYIFRSVPSDVYQANKMVEFINTDLNKDKIAVLYVNDAYGKGIYDIIKQNFNSKIVSAEIFADGANDFRTQLIKIKSAGAETLVLVSRKETPQILKQIKELKLKLNIIASETVNDEEILKKSGENAEGIYMVFTAEPKDYLNFKEMYKEKFKEEPSAYSIYAYDGTKALLEAIKQNPEVEKVKSNLLSIKFNGASGEFGFDNNRERIGMKYIIYIVKDGKAVEYTK</sequence>
<evidence type="ECO:0000256" key="1">
    <source>
        <dbReference type="ARBA" id="ARBA00010062"/>
    </source>
</evidence>
<dbReference type="InterPro" id="IPR028082">
    <property type="entry name" value="Peripla_BP_I"/>
</dbReference>
<evidence type="ECO:0000313" key="4">
    <source>
        <dbReference type="EMBL" id="OGY41735.1"/>
    </source>
</evidence>
<dbReference type="PANTHER" id="PTHR30483:SF6">
    <property type="entry name" value="PERIPLASMIC BINDING PROTEIN OF ABC TRANSPORTER FOR NATURAL AMINO ACIDS"/>
    <property type="match status" value="1"/>
</dbReference>
<dbReference type="PANTHER" id="PTHR30483">
    <property type="entry name" value="LEUCINE-SPECIFIC-BINDING PROTEIN"/>
    <property type="match status" value="1"/>
</dbReference>
<accession>A0A1G1XNQ3</accession>
<dbReference type="EMBL" id="MHHZ01000014">
    <property type="protein sequence ID" value="OGY41735.1"/>
    <property type="molecule type" value="Genomic_DNA"/>
</dbReference>
<protein>
    <recommendedName>
        <fullName evidence="3">Leucine-binding protein domain-containing protein</fullName>
    </recommendedName>
</protein>
<comment type="caution">
    <text evidence="4">The sequence shown here is derived from an EMBL/GenBank/DDBJ whole genome shotgun (WGS) entry which is preliminary data.</text>
</comment>
<gene>
    <name evidence="4" type="ORF">A2Y82_02545</name>
</gene>
<keyword evidence="2" id="KW-0732">Signal</keyword>
<dbReference type="Pfam" id="PF13458">
    <property type="entry name" value="Peripla_BP_6"/>
    <property type="match status" value="1"/>
</dbReference>
<proteinExistence type="inferred from homology"/>
<dbReference type="InterPro" id="IPR028081">
    <property type="entry name" value="Leu-bd"/>
</dbReference>
<dbReference type="SUPFAM" id="SSF53822">
    <property type="entry name" value="Periplasmic binding protein-like I"/>
    <property type="match status" value="1"/>
</dbReference>
<feature type="domain" description="Leucine-binding protein" evidence="3">
    <location>
        <begin position="35"/>
        <end position="361"/>
    </location>
</feature>
<name>A0A1G1XNQ3_9BACT</name>
<dbReference type="InterPro" id="IPR051010">
    <property type="entry name" value="BCAA_transport"/>
</dbReference>
<dbReference type="Gene3D" id="3.40.50.2300">
    <property type="match status" value="2"/>
</dbReference>
<evidence type="ECO:0000256" key="2">
    <source>
        <dbReference type="ARBA" id="ARBA00022729"/>
    </source>
</evidence>
<reference evidence="4 5" key="1">
    <citation type="journal article" date="2016" name="Nat. Commun.">
        <title>Thousands of microbial genomes shed light on interconnected biogeochemical processes in an aquifer system.</title>
        <authorList>
            <person name="Anantharaman K."/>
            <person name="Brown C.T."/>
            <person name="Hug L.A."/>
            <person name="Sharon I."/>
            <person name="Castelle C.J."/>
            <person name="Probst A.J."/>
            <person name="Thomas B.C."/>
            <person name="Singh A."/>
            <person name="Wilkins M.J."/>
            <person name="Karaoz U."/>
            <person name="Brodie E.L."/>
            <person name="Williams K.H."/>
            <person name="Hubbard S.S."/>
            <person name="Banfield J.F."/>
        </authorList>
    </citation>
    <scope>NUCLEOTIDE SEQUENCE [LARGE SCALE GENOMIC DNA]</scope>
</reference>
<dbReference type="AlphaFoldDB" id="A0A1G1XNQ3"/>
<dbReference type="CDD" id="cd19984">
    <property type="entry name" value="PBP1_ABC_ligand_binding-like"/>
    <property type="match status" value="1"/>
</dbReference>
<dbReference type="Proteomes" id="UP000176498">
    <property type="component" value="Unassembled WGS sequence"/>
</dbReference>
<comment type="similarity">
    <text evidence="1">Belongs to the leucine-binding protein family.</text>
</comment>